<accession>A0AAN1RW90</accession>
<evidence type="ECO:0000313" key="3">
    <source>
        <dbReference type="Proteomes" id="UP000282741"/>
    </source>
</evidence>
<dbReference type="PANTHER" id="PTHR42928">
    <property type="entry name" value="TRICARBOXYLATE-BINDING PROTEIN"/>
    <property type="match status" value="1"/>
</dbReference>
<reference evidence="3" key="1">
    <citation type="submission" date="2017-10" db="EMBL/GenBank/DDBJ databases">
        <title>Whole genome sequencing of various Bordetella species.</title>
        <authorList>
            <person name="Weigand M.R."/>
            <person name="Loparev V."/>
            <person name="Peng Y."/>
            <person name="Bowden K.E."/>
            <person name="Tondella M.L."/>
            <person name="Williams M.M."/>
        </authorList>
    </citation>
    <scope>NUCLEOTIDE SEQUENCE [LARGE SCALE GENOMIC DNA]</scope>
    <source>
        <strain evidence="3">H720</strain>
    </source>
</reference>
<dbReference type="SUPFAM" id="SSF53850">
    <property type="entry name" value="Periplasmic binding protein-like II"/>
    <property type="match status" value="1"/>
</dbReference>
<dbReference type="CDD" id="cd07012">
    <property type="entry name" value="PBP2_Bug_TTT"/>
    <property type="match status" value="1"/>
</dbReference>
<proteinExistence type="inferred from homology"/>
<gene>
    <name evidence="2" type="ORF">CS347_08110</name>
</gene>
<dbReference type="InterPro" id="IPR042100">
    <property type="entry name" value="Bug_dom1"/>
</dbReference>
<dbReference type="AlphaFoldDB" id="A0AAN1RW90"/>
<organism evidence="2 3">
    <name type="scientific">Bordetella hinzii</name>
    <dbReference type="NCBI Taxonomy" id="103855"/>
    <lineage>
        <taxon>Bacteria</taxon>
        <taxon>Pseudomonadati</taxon>
        <taxon>Pseudomonadota</taxon>
        <taxon>Betaproteobacteria</taxon>
        <taxon>Burkholderiales</taxon>
        <taxon>Alcaligenaceae</taxon>
        <taxon>Bordetella</taxon>
    </lineage>
</organism>
<evidence type="ECO:0000256" key="1">
    <source>
        <dbReference type="ARBA" id="ARBA00006987"/>
    </source>
</evidence>
<dbReference type="Proteomes" id="UP000282741">
    <property type="component" value="Chromosome"/>
</dbReference>
<protein>
    <submittedName>
        <fullName evidence="2">Tripartite tricarboxylate transporter substrate binding protein</fullName>
    </submittedName>
</protein>
<comment type="similarity">
    <text evidence="1">Belongs to the UPF0065 (bug) family.</text>
</comment>
<dbReference type="Gene3D" id="3.40.190.150">
    <property type="entry name" value="Bordetella uptake gene, domain 1"/>
    <property type="match status" value="1"/>
</dbReference>
<dbReference type="PANTHER" id="PTHR42928:SF5">
    <property type="entry name" value="BLR1237 PROTEIN"/>
    <property type="match status" value="1"/>
</dbReference>
<dbReference type="Pfam" id="PF03401">
    <property type="entry name" value="TctC"/>
    <property type="match status" value="1"/>
</dbReference>
<dbReference type="EMBL" id="CP024172">
    <property type="protein sequence ID" value="AZW16733.1"/>
    <property type="molecule type" value="Genomic_DNA"/>
</dbReference>
<dbReference type="InterPro" id="IPR005064">
    <property type="entry name" value="BUG"/>
</dbReference>
<name>A0AAN1RW90_9BORD</name>
<evidence type="ECO:0000313" key="2">
    <source>
        <dbReference type="EMBL" id="AZW16733.1"/>
    </source>
</evidence>
<sequence>MEMWPWAYWSESYSSPENEDRIFCRTENHTRRRDMKPCITLSRRALLAGAGALALSRFAHAASAYPSRPVSWVVGFPAGGGTDSLARTVGAGLAEKLRQSVIIDNRPGAAGILAADRVAHEAADGYTLLTGDIAILVFNPAIYPNVRYDALRDFTPVALMAQFPLIIATHPGSGLNSMADVAAQARKAPQRALYGSAGVGTPHHLAMELLQKEAGFPMEHVPYKGDTPALQDLAGGQIPLAVLAPAVSLPYFKSGKLRPLAVTSETRLAQLPDVPSLKELSMASDGVYAWQGLVGPRAMPQDVVRRLSSDVMAVLQAPEVIARLAELGMEPCPADAQAMAEHIRKEQARWVPLIQSRGIRSS</sequence>
<dbReference type="Gene3D" id="3.40.190.10">
    <property type="entry name" value="Periplasmic binding protein-like II"/>
    <property type="match status" value="1"/>
</dbReference>
<dbReference type="PIRSF" id="PIRSF017082">
    <property type="entry name" value="YflP"/>
    <property type="match status" value="1"/>
</dbReference>